<accession>A0AA95JDJ6</accession>
<evidence type="ECO:0000259" key="5">
    <source>
        <dbReference type="Pfam" id="PF02055"/>
    </source>
</evidence>
<dbReference type="PANTHER" id="PTHR11069:SF23">
    <property type="entry name" value="LYSOSOMAL ACID GLUCOSYLCERAMIDASE"/>
    <property type="match status" value="1"/>
</dbReference>
<dbReference type="InterPro" id="IPR013780">
    <property type="entry name" value="Glyco_hydro_b"/>
</dbReference>
<keyword evidence="2" id="KW-0732">Signal</keyword>
<dbReference type="Proteomes" id="UP001178662">
    <property type="component" value="Chromosome"/>
</dbReference>
<evidence type="ECO:0000259" key="6">
    <source>
        <dbReference type="Pfam" id="PF17189"/>
    </source>
</evidence>
<evidence type="ECO:0000256" key="1">
    <source>
        <dbReference type="ARBA" id="ARBA00005382"/>
    </source>
</evidence>
<dbReference type="Pfam" id="PF17189">
    <property type="entry name" value="Glyco_hydro_30C"/>
    <property type="match status" value="1"/>
</dbReference>
<dbReference type="PRINTS" id="PR00843">
    <property type="entry name" value="GLHYDRLASE30"/>
</dbReference>
<dbReference type="AlphaFoldDB" id="A0AA95JDJ6"/>
<dbReference type="PANTHER" id="PTHR11069">
    <property type="entry name" value="GLUCOSYLCERAMIDASE"/>
    <property type="match status" value="1"/>
</dbReference>
<dbReference type="Pfam" id="PF02055">
    <property type="entry name" value="Glyco_hydro_30"/>
    <property type="match status" value="1"/>
</dbReference>
<name>A0AA95JDJ6_9BACL</name>
<dbReference type="GO" id="GO:0016020">
    <property type="term" value="C:membrane"/>
    <property type="evidence" value="ECO:0007669"/>
    <property type="project" value="GOC"/>
</dbReference>
<dbReference type="EMBL" id="CP119317">
    <property type="protein sequence ID" value="WEK55057.1"/>
    <property type="molecule type" value="Genomic_DNA"/>
</dbReference>
<evidence type="ECO:0000313" key="8">
    <source>
        <dbReference type="Proteomes" id="UP001178662"/>
    </source>
</evidence>
<feature type="domain" description="Glycosyl hydrolase family 30 TIM-barrel" evidence="5">
    <location>
        <begin position="50"/>
        <end position="382"/>
    </location>
</feature>
<reference evidence="7" key="1">
    <citation type="submission" date="2023-03" db="EMBL/GenBank/DDBJ databases">
        <title>Andean soil-derived lignocellulolytic bacterial consortium as a source of novel taxa and putative plastic-active enzymes.</title>
        <authorList>
            <person name="Diaz-Garcia L."/>
            <person name="Chuvochina M."/>
            <person name="Feuerriegel G."/>
            <person name="Bunk B."/>
            <person name="Sproer C."/>
            <person name="Streit W.R."/>
            <person name="Rodriguez L.M."/>
            <person name="Overmann J."/>
            <person name="Jimenez D.J."/>
        </authorList>
    </citation>
    <scope>NUCLEOTIDE SEQUENCE</scope>
    <source>
        <strain evidence="7">MAG 2441</strain>
    </source>
</reference>
<organism evidence="7 8">
    <name type="scientific">Candidatus Cohnella colombiensis</name>
    <dbReference type="NCBI Taxonomy" id="3121368"/>
    <lineage>
        <taxon>Bacteria</taxon>
        <taxon>Bacillati</taxon>
        <taxon>Bacillota</taxon>
        <taxon>Bacilli</taxon>
        <taxon>Bacillales</taxon>
        <taxon>Paenibacillaceae</taxon>
        <taxon>Cohnella</taxon>
    </lineage>
</organism>
<feature type="domain" description="Glycosyl hydrolase family 30 beta sandwich" evidence="6">
    <location>
        <begin position="385"/>
        <end position="445"/>
    </location>
</feature>
<keyword evidence="4" id="KW-0326">Glycosidase</keyword>
<proteinExistence type="inferred from homology"/>
<dbReference type="SUPFAM" id="SSF51445">
    <property type="entry name" value="(Trans)glycosidases"/>
    <property type="match status" value="1"/>
</dbReference>
<dbReference type="Gene3D" id="3.20.20.80">
    <property type="entry name" value="Glycosidases"/>
    <property type="match status" value="1"/>
</dbReference>
<protein>
    <submittedName>
        <fullName evidence="7">Glycoside hydrolase family 30 protein</fullName>
    </submittedName>
</protein>
<evidence type="ECO:0000256" key="4">
    <source>
        <dbReference type="RuleBase" id="RU361188"/>
    </source>
</evidence>
<dbReference type="InterPro" id="IPR033453">
    <property type="entry name" value="Glyco_hydro_30_TIM-barrel"/>
</dbReference>
<gene>
    <name evidence="7" type="ORF">P0Y55_02955</name>
</gene>
<evidence type="ECO:0000256" key="3">
    <source>
        <dbReference type="ARBA" id="ARBA00022801"/>
    </source>
</evidence>
<keyword evidence="8" id="KW-1185">Reference proteome</keyword>
<dbReference type="GO" id="GO:0004348">
    <property type="term" value="F:glucosylceramidase activity"/>
    <property type="evidence" value="ECO:0007669"/>
    <property type="project" value="InterPro"/>
</dbReference>
<dbReference type="InterPro" id="IPR017853">
    <property type="entry name" value="GH"/>
</dbReference>
<dbReference type="GO" id="GO:0006680">
    <property type="term" value="P:glucosylceramide catabolic process"/>
    <property type="evidence" value="ECO:0007669"/>
    <property type="project" value="TreeGrafter"/>
</dbReference>
<dbReference type="InterPro" id="IPR033452">
    <property type="entry name" value="GH30_C"/>
</dbReference>
<comment type="similarity">
    <text evidence="1 4">Belongs to the glycosyl hydrolase 30 family.</text>
</comment>
<dbReference type="InterPro" id="IPR001139">
    <property type="entry name" value="Glyco_hydro_30"/>
</dbReference>
<sequence length="451" mass="50960">MNTRKVRLIQTAQHTTDRLTEQAPLIFKKDDQGVENKLLLIYDDLTYQEIIGFGGAITEASAVTAAKLSEGNQQQIINAYYDADQGIGYTLCRTHINSCDFSLGNYTYVEDGDESLASFDISRDKQALIPYIQQAAAKTGSNFKLYATPWSPPAWMKTNGEMNNGGKLKPEFRHAWAKYYVKFIQAYEELGLPIWGLTVQNEAKASQIWDSCIYTAEEERDFVRDYLGPALKAADLTRIRLMVWDHNKERVYDRAKTAYLDPDAAKYIWGIGFHWYSGDHFESLSAVHDRFPDKGLMFTEGCHEGGVQLGSWRSGERYAHDIIGNLNNWMNGWTDWNIVLDEQGGPNHVGNYCDAPIIADTTTDSITYQSSYYYIGHFSKYIRPGAVRVGCSKYTDKLETTAFKNIDGTLAVVVLNRSDEDETYILSHLSELAEVTIPAHGIQTLLFPSKT</sequence>
<keyword evidence="3 4" id="KW-0378">Hydrolase</keyword>
<evidence type="ECO:0000313" key="7">
    <source>
        <dbReference type="EMBL" id="WEK55057.1"/>
    </source>
</evidence>
<evidence type="ECO:0000256" key="2">
    <source>
        <dbReference type="ARBA" id="ARBA00022729"/>
    </source>
</evidence>
<dbReference type="Gene3D" id="2.60.40.1180">
    <property type="entry name" value="Golgi alpha-mannosidase II"/>
    <property type="match status" value="1"/>
</dbReference>